<dbReference type="AlphaFoldDB" id="A0A8X7UEP2"/>
<feature type="compositionally biased region" description="Low complexity" evidence="1">
    <location>
        <begin position="120"/>
        <end position="132"/>
    </location>
</feature>
<feature type="compositionally biased region" description="Basic and acidic residues" evidence="1">
    <location>
        <begin position="478"/>
        <end position="494"/>
    </location>
</feature>
<feature type="region of interest" description="Disordered" evidence="1">
    <location>
        <begin position="384"/>
        <end position="415"/>
    </location>
</feature>
<dbReference type="Pfam" id="PF03384">
    <property type="entry name" value="DUF287"/>
    <property type="match status" value="1"/>
</dbReference>
<feature type="compositionally biased region" description="Basic residues" evidence="1">
    <location>
        <begin position="33"/>
        <end position="42"/>
    </location>
</feature>
<feature type="region of interest" description="Disordered" evidence="1">
    <location>
        <begin position="459"/>
        <end position="571"/>
    </location>
</feature>
<feature type="compositionally biased region" description="Basic and acidic residues" evidence="1">
    <location>
        <begin position="1"/>
        <end position="32"/>
    </location>
</feature>
<dbReference type="OrthoDB" id="10498557at2759"/>
<organism evidence="4 5">
    <name type="scientific">Brassica carinata</name>
    <name type="common">Ethiopian mustard</name>
    <name type="synonym">Abyssinian cabbage</name>
    <dbReference type="NCBI Taxonomy" id="52824"/>
    <lineage>
        <taxon>Eukaryota</taxon>
        <taxon>Viridiplantae</taxon>
        <taxon>Streptophyta</taxon>
        <taxon>Embryophyta</taxon>
        <taxon>Tracheophyta</taxon>
        <taxon>Spermatophyta</taxon>
        <taxon>Magnoliopsida</taxon>
        <taxon>eudicotyledons</taxon>
        <taxon>Gunneridae</taxon>
        <taxon>Pentapetalae</taxon>
        <taxon>rosids</taxon>
        <taxon>malvids</taxon>
        <taxon>Brassicales</taxon>
        <taxon>Brassicaceae</taxon>
        <taxon>Brassiceae</taxon>
        <taxon>Brassica</taxon>
    </lineage>
</organism>
<sequence>MSPKTRLAEKKEKAGASEKKKNAGMKKEEAAAKRRAAKKRKRDSCLDGGSSSNPTKRARNLVRETAASPPEHQGVQSSTPAAELPSQGDSEGTPRPVLPSQPQKSPTPTHAASEAENRVTSGSSTKSPSHHSNAPEVPVDNDAPRTVERDDMTVEADRPAGFFFKPSDFGKGCKLSSRCMQHKFLKTIDKFEALEKSWFQNHPRFKHIFHMDCTSARKVMGLWMLLLRTLHTGKGRQAWFGVNGVPIRYSIREHSLFSGLYCHSYPENYPSIGSMKFARKQGEEDKGWEVKGSAKFKRTRTTGFPLDMIYPTLGNTKEIISILEPKGYEANLLYEIMDEGTYEDLELLDDSDTPDIAADSWNKILLEPGSKILWPDLFEMDVRTRKQQEQAGGEEGGEAGGEAGVEAGGKAGGEAGRENLRELELKLKKRMDDGFALREETIRLLAARVKDLEQDKIQRECWSIQFGEAETGYASGGRRRDKDGDEEAEMHGDKEGDEEAEKQGLDDNEADKEGEDNGDKDGDEAEAEKDGDEAEAEKDGEKQIEAEAEKDGEKYDTKERFDDDGDEQSTLQIMTDTAERFEMAAAEKAAADKTYEVVDDDDAVEKEGEVRVDDALEKEGEVGVDDALEEAASVGVDDALENAASVADSHDAAKMPKRVPKRSHLLRSLFTPN</sequence>
<dbReference type="Proteomes" id="UP000886595">
    <property type="component" value="Unassembled WGS sequence"/>
</dbReference>
<evidence type="ECO:0008006" key="6">
    <source>
        <dbReference type="Google" id="ProtNLM"/>
    </source>
</evidence>
<feature type="region of interest" description="Disordered" evidence="1">
    <location>
        <begin position="1"/>
        <end position="144"/>
    </location>
</feature>
<evidence type="ECO:0000259" key="2">
    <source>
        <dbReference type="Pfam" id="PF03384"/>
    </source>
</evidence>
<evidence type="ECO:0000313" key="4">
    <source>
        <dbReference type="EMBL" id="KAG2275849.1"/>
    </source>
</evidence>
<feature type="compositionally biased region" description="Polar residues" evidence="1">
    <location>
        <begin position="100"/>
        <end position="110"/>
    </location>
</feature>
<dbReference type="EMBL" id="JAAMPC010000012">
    <property type="protein sequence ID" value="KAG2275849.1"/>
    <property type="molecule type" value="Genomic_DNA"/>
</dbReference>
<feature type="domain" description="DUF287" evidence="2">
    <location>
        <begin position="319"/>
        <end position="378"/>
    </location>
</feature>
<evidence type="ECO:0000313" key="5">
    <source>
        <dbReference type="Proteomes" id="UP000886595"/>
    </source>
</evidence>
<feature type="domain" description="DUF1985" evidence="3">
    <location>
        <begin position="226"/>
        <end position="269"/>
    </location>
</feature>
<feature type="compositionally biased region" description="Acidic residues" evidence="1">
    <location>
        <begin position="495"/>
        <end position="514"/>
    </location>
</feature>
<name>A0A8X7UEP2_BRACI</name>
<feature type="compositionally biased region" description="Gly residues" evidence="1">
    <location>
        <begin position="398"/>
        <end position="414"/>
    </location>
</feature>
<dbReference type="InterPro" id="IPR005048">
    <property type="entry name" value="DUF287"/>
</dbReference>
<proteinExistence type="predicted"/>
<gene>
    <name evidence="4" type="ORF">Bca52824_058404</name>
</gene>
<reference evidence="4 5" key="1">
    <citation type="submission" date="2020-02" db="EMBL/GenBank/DDBJ databases">
        <authorList>
            <person name="Ma Q."/>
            <person name="Huang Y."/>
            <person name="Song X."/>
            <person name="Pei D."/>
        </authorList>
    </citation>
    <scope>NUCLEOTIDE SEQUENCE [LARGE SCALE GENOMIC DNA]</scope>
    <source>
        <strain evidence="4">Sxm20200214</strain>
        <tissue evidence="4">Leaf</tissue>
    </source>
</reference>
<keyword evidence="5" id="KW-1185">Reference proteome</keyword>
<comment type="caution">
    <text evidence="4">The sequence shown here is derived from an EMBL/GenBank/DDBJ whole genome shotgun (WGS) entry which is preliminary data.</text>
</comment>
<protein>
    <recommendedName>
        <fullName evidence="6">DUF1985 domain-containing protein</fullName>
    </recommendedName>
</protein>
<evidence type="ECO:0000256" key="1">
    <source>
        <dbReference type="SAM" id="MobiDB-lite"/>
    </source>
</evidence>
<feature type="compositionally biased region" description="Basic and acidic residues" evidence="1">
    <location>
        <begin position="537"/>
        <end position="561"/>
    </location>
</feature>
<evidence type="ECO:0000259" key="3">
    <source>
        <dbReference type="Pfam" id="PF09331"/>
    </source>
</evidence>
<dbReference type="InterPro" id="IPR015410">
    <property type="entry name" value="DUF1985"/>
</dbReference>
<accession>A0A8X7UEP2</accession>
<feature type="compositionally biased region" description="Acidic residues" evidence="1">
    <location>
        <begin position="521"/>
        <end position="536"/>
    </location>
</feature>
<dbReference type="Pfam" id="PF09331">
    <property type="entry name" value="DUF1985"/>
    <property type="match status" value="1"/>
</dbReference>